<proteinExistence type="predicted"/>
<dbReference type="EMBL" id="CADEAL010002890">
    <property type="protein sequence ID" value="CAB1442606.1"/>
    <property type="molecule type" value="Genomic_DNA"/>
</dbReference>
<sequence>MSGTVERLLGIPVVFAHFDLRVDKHLEQQLEAANHLLAKWLQQVNRSLFTVKWLHTPIQHIKQQLLCTWRPCVTSRLSGPADNTVRSQTEMDSCPDFLDDEVQCGSGSVRRETPGRDRGGF</sequence>
<protein>
    <submittedName>
        <fullName evidence="1">Uncharacterized protein</fullName>
    </submittedName>
</protein>
<dbReference type="AlphaFoldDB" id="A0A9N7V5N4"/>
<evidence type="ECO:0000313" key="2">
    <source>
        <dbReference type="Proteomes" id="UP001153269"/>
    </source>
</evidence>
<gene>
    <name evidence="1" type="ORF">PLEPLA_LOCUS30284</name>
</gene>
<comment type="caution">
    <text evidence="1">The sequence shown here is derived from an EMBL/GenBank/DDBJ whole genome shotgun (WGS) entry which is preliminary data.</text>
</comment>
<keyword evidence="2" id="KW-1185">Reference proteome</keyword>
<dbReference type="Proteomes" id="UP001153269">
    <property type="component" value="Unassembled WGS sequence"/>
</dbReference>
<reference evidence="1" key="1">
    <citation type="submission" date="2020-03" db="EMBL/GenBank/DDBJ databases">
        <authorList>
            <person name="Weist P."/>
        </authorList>
    </citation>
    <scope>NUCLEOTIDE SEQUENCE</scope>
</reference>
<name>A0A9N7V5N4_PLEPL</name>
<evidence type="ECO:0000313" key="1">
    <source>
        <dbReference type="EMBL" id="CAB1442606.1"/>
    </source>
</evidence>
<organism evidence="1 2">
    <name type="scientific">Pleuronectes platessa</name>
    <name type="common">European plaice</name>
    <dbReference type="NCBI Taxonomy" id="8262"/>
    <lineage>
        <taxon>Eukaryota</taxon>
        <taxon>Metazoa</taxon>
        <taxon>Chordata</taxon>
        <taxon>Craniata</taxon>
        <taxon>Vertebrata</taxon>
        <taxon>Euteleostomi</taxon>
        <taxon>Actinopterygii</taxon>
        <taxon>Neopterygii</taxon>
        <taxon>Teleostei</taxon>
        <taxon>Neoteleostei</taxon>
        <taxon>Acanthomorphata</taxon>
        <taxon>Carangaria</taxon>
        <taxon>Pleuronectiformes</taxon>
        <taxon>Pleuronectoidei</taxon>
        <taxon>Pleuronectidae</taxon>
        <taxon>Pleuronectes</taxon>
    </lineage>
</organism>
<accession>A0A9N7V5N4</accession>